<dbReference type="Proteomes" id="UP000245626">
    <property type="component" value="Unassembled WGS sequence"/>
</dbReference>
<proteinExistence type="predicted"/>
<dbReference type="EMBL" id="KZ820340">
    <property type="protein sequence ID" value="PWN47779.1"/>
    <property type="molecule type" value="Genomic_DNA"/>
</dbReference>
<evidence type="ECO:0000313" key="2">
    <source>
        <dbReference type="Proteomes" id="UP000245626"/>
    </source>
</evidence>
<protein>
    <submittedName>
        <fullName evidence="1">ARM repeat-containing protein</fullName>
    </submittedName>
</protein>
<organism evidence="1 2">
    <name type="scientific">Violaceomyces palustris</name>
    <dbReference type="NCBI Taxonomy" id="1673888"/>
    <lineage>
        <taxon>Eukaryota</taxon>
        <taxon>Fungi</taxon>
        <taxon>Dikarya</taxon>
        <taxon>Basidiomycota</taxon>
        <taxon>Ustilaginomycotina</taxon>
        <taxon>Ustilaginomycetes</taxon>
        <taxon>Violaceomycetales</taxon>
        <taxon>Violaceomycetaceae</taxon>
        <taxon>Violaceomyces</taxon>
    </lineage>
</organism>
<name>A0ACD0NPQ9_9BASI</name>
<gene>
    <name evidence="1" type="ORF">IE53DRAFT_230082</name>
</gene>
<reference evidence="1 2" key="1">
    <citation type="journal article" date="2018" name="Mol. Biol. Evol.">
        <title>Broad Genomic Sampling Reveals a Smut Pathogenic Ancestry of the Fungal Clade Ustilaginomycotina.</title>
        <authorList>
            <person name="Kijpornyongpan T."/>
            <person name="Mondo S.J."/>
            <person name="Barry K."/>
            <person name="Sandor L."/>
            <person name="Lee J."/>
            <person name="Lipzen A."/>
            <person name="Pangilinan J."/>
            <person name="LaButti K."/>
            <person name="Hainaut M."/>
            <person name="Henrissat B."/>
            <person name="Grigoriev I.V."/>
            <person name="Spatafora J.W."/>
            <person name="Aime M.C."/>
        </authorList>
    </citation>
    <scope>NUCLEOTIDE SEQUENCE [LARGE SCALE GENOMIC DNA]</scope>
    <source>
        <strain evidence="1 2">SA 807</strain>
    </source>
</reference>
<evidence type="ECO:0000313" key="1">
    <source>
        <dbReference type="EMBL" id="PWN47779.1"/>
    </source>
</evidence>
<sequence length="1215" mass="129250">MTMSMPIPDPAAAATAPPQHDGQQRQASWPSDPQSIVLHLRATRNSVIGSRTRKSSLVNNGDINYYVNLLYTDLVSDPIASEIVALSATIIASLSNTPPQSTLLQLLRAGAQNALLHSLKRIHSYLRHTSTNLLSNASATTNTATTNTTDPLKLLESVLRALRSLLLAIADHLSSSPRWGIGSSWGTTLSSGGVSIPAPSQTSGGIKVIGQSSRERNQRTATHPGSSDNSMDIDGLSSHAKPTQATPAAQTKASHSSVDLDEESELRLLSRSFITIIFTSENLPYLIGPLFICGIPQQQPGSVPGGHQVYTRQGRQGLADASSEAYSRSPSIGHSAPPGAVADPDFEMMLAATTSVARDGRPDVDPMAMSISASEDGFALPKPGCPSMMATIDSLPLSVRARILSIVEMVCAILAGTLYVPGLAPAGRGGGSTESGEQRPESPQEELQWRRNRVLDFRAEYSPFNVCQDPSSSISRQGVDEESRGRRDGAGFDAGSRDEGAQASVIRRGSRSRARLSENKVGYSDDYQLPLWEENGDASPDGVGILSVLLSASECGYIKAQEASLWCLAELTRENASASIRLFRCTTPSGTLPTTMLLGLRKSTSVSVKLAAFCCLSHIIKVHRFTPKTNQCVLEVLLELMDAPNVAAASSVAGQRLPIQSQAQSQAQSQIQAQAAFAVARLVAGDSELQTLAAEQYGALGKLCSLLEKACSAASRQQLKPPSSVAGVGKLGFPAVSPVGGLGSNPAGATNLFSAPSTTIDESSIRLREACLTALAAITCQRDDLRRKLVDNCQPPVLTLVVPCLTFPALGVRVGACRLVRALSRSISILRTSLVDAGVAQKLLAILKDEQEEEEVKMEATAVICNLVLKFSPMKKLLVDEGGIDVLVKLARGEGDVRNKDYVEADGSRPPRISGQMRLNSLWAIKNLIYACESSVKAEVMERLTWPALLALAYDRDIAIQEQALNVIRNLASSTEADIEMTIRGFGGVEKLFDVIEEVCWSRKDVEKHAPVIEQAAYIIVNIATGSVHHRRSVIRRPNILDAISYFMTHPRNKIRVAGVWAIINLTYQRPLNGPHGAESSPSSNTNGGSSSSGGHAPGGGAGGGRDMSGSTSSSAGTNHPQSTLSSSNIESASKVSYTTAASTAAASPNDSVIYQSTTATTLDLDIDIASEATMRLRAFGVPERLKILAEDDHLDVRDKAKCALARFEANVSTF</sequence>
<keyword evidence="2" id="KW-1185">Reference proteome</keyword>
<accession>A0ACD0NPQ9</accession>